<protein>
    <recommendedName>
        <fullName evidence="2">HNH domain-containing protein</fullName>
    </recommendedName>
</protein>
<comment type="caution">
    <text evidence="1">The sequence shown here is derived from an EMBL/GenBank/DDBJ whole genome shotgun (WGS) entry which is preliminary data.</text>
</comment>
<organism evidence="1">
    <name type="scientific">marine sediment metagenome</name>
    <dbReference type="NCBI Taxonomy" id="412755"/>
    <lineage>
        <taxon>unclassified sequences</taxon>
        <taxon>metagenomes</taxon>
        <taxon>ecological metagenomes</taxon>
    </lineage>
</organism>
<sequence length="59" mass="6982">MNKYKTLQLGIPFGTACNRLRKEIIFYLSKKCGLNICYQCKKEIKNSSEMTIEHKKPWL</sequence>
<accession>X1FFN3</accession>
<feature type="non-terminal residue" evidence="1">
    <location>
        <position position="59"/>
    </location>
</feature>
<proteinExistence type="predicted"/>
<dbReference type="PROSITE" id="PS51257">
    <property type="entry name" value="PROKAR_LIPOPROTEIN"/>
    <property type="match status" value="1"/>
</dbReference>
<reference evidence="1" key="1">
    <citation type="journal article" date="2014" name="Front. Microbiol.">
        <title>High frequency of phylogenetically diverse reductive dehalogenase-homologous genes in deep subseafloor sedimentary metagenomes.</title>
        <authorList>
            <person name="Kawai M."/>
            <person name="Futagami T."/>
            <person name="Toyoda A."/>
            <person name="Takaki Y."/>
            <person name="Nishi S."/>
            <person name="Hori S."/>
            <person name="Arai W."/>
            <person name="Tsubouchi T."/>
            <person name="Morono Y."/>
            <person name="Uchiyama I."/>
            <person name="Ito T."/>
            <person name="Fujiyama A."/>
            <person name="Inagaki F."/>
            <person name="Takami H."/>
        </authorList>
    </citation>
    <scope>NUCLEOTIDE SEQUENCE</scope>
    <source>
        <strain evidence="1">Expedition CK06-06</strain>
    </source>
</reference>
<evidence type="ECO:0000313" key="1">
    <source>
        <dbReference type="EMBL" id="GAH31335.1"/>
    </source>
</evidence>
<dbReference type="AlphaFoldDB" id="X1FFN3"/>
<name>X1FFN3_9ZZZZ</name>
<dbReference type="EMBL" id="BARU01014064">
    <property type="protein sequence ID" value="GAH31335.1"/>
    <property type="molecule type" value="Genomic_DNA"/>
</dbReference>
<gene>
    <name evidence="1" type="ORF">S03H2_25037</name>
</gene>
<evidence type="ECO:0008006" key="2">
    <source>
        <dbReference type="Google" id="ProtNLM"/>
    </source>
</evidence>